<dbReference type="InterPro" id="IPR045063">
    <property type="entry name" value="Dynamin_N"/>
</dbReference>
<evidence type="ECO:0000256" key="4">
    <source>
        <dbReference type="ARBA" id="ARBA00023134"/>
    </source>
</evidence>
<accession>A0A6G3QV73</accession>
<dbReference type="PANTHER" id="PTHR10465">
    <property type="entry name" value="TRANSMEMBRANE GTPASE FZO1"/>
    <property type="match status" value="1"/>
</dbReference>
<comment type="subcellular location">
    <subcellularLocation>
        <location evidence="1">Membrane</location>
    </subcellularLocation>
</comment>
<dbReference type="SUPFAM" id="SSF52540">
    <property type="entry name" value="P-loop containing nucleoside triphosphate hydrolases"/>
    <property type="match status" value="1"/>
</dbReference>
<feature type="domain" description="Dynamin N-terminal" evidence="7">
    <location>
        <begin position="60"/>
        <end position="235"/>
    </location>
</feature>
<keyword evidence="2" id="KW-0547">Nucleotide-binding</keyword>
<dbReference type="InterPro" id="IPR027417">
    <property type="entry name" value="P-loop_NTPase"/>
</dbReference>
<name>A0A6G3QV73_9ACTN</name>
<evidence type="ECO:0000256" key="2">
    <source>
        <dbReference type="ARBA" id="ARBA00022741"/>
    </source>
</evidence>
<evidence type="ECO:0000256" key="3">
    <source>
        <dbReference type="ARBA" id="ARBA00022801"/>
    </source>
</evidence>
<evidence type="ECO:0000256" key="1">
    <source>
        <dbReference type="ARBA" id="ARBA00004370"/>
    </source>
</evidence>
<keyword evidence="4" id="KW-0342">GTP-binding</keyword>
<dbReference type="Pfam" id="PF00350">
    <property type="entry name" value="Dynamin_N"/>
    <property type="match status" value="1"/>
</dbReference>
<dbReference type="GO" id="GO:0016020">
    <property type="term" value="C:membrane"/>
    <property type="evidence" value="ECO:0007669"/>
    <property type="project" value="UniProtKB-SubCell"/>
</dbReference>
<evidence type="ECO:0000259" key="7">
    <source>
        <dbReference type="Pfam" id="PF00350"/>
    </source>
</evidence>
<evidence type="ECO:0000256" key="6">
    <source>
        <dbReference type="SAM" id="Coils"/>
    </source>
</evidence>
<dbReference type="AlphaFoldDB" id="A0A6G3QV73"/>
<reference evidence="8" key="1">
    <citation type="submission" date="2020-01" db="EMBL/GenBank/DDBJ databases">
        <title>Insect and environment-associated Actinomycetes.</title>
        <authorList>
            <person name="Currrie C."/>
            <person name="Chevrette M."/>
            <person name="Carlson C."/>
            <person name="Stubbendieck R."/>
            <person name="Wendt-Pienkowski E."/>
        </authorList>
    </citation>
    <scope>NUCLEOTIDE SEQUENCE</scope>
    <source>
        <strain evidence="8">SID14436</strain>
    </source>
</reference>
<feature type="coiled-coil region" evidence="6">
    <location>
        <begin position="613"/>
        <end position="640"/>
    </location>
</feature>
<dbReference type="RefSeq" id="WP_164438452.1">
    <property type="nucleotide sequence ID" value="NZ_JAAGMD010000448.1"/>
</dbReference>
<organism evidence="8">
    <name type="scientific">Streptomyces sp. SID14436</name>
    <dbReference type="NCBI Taxonomy" id="2706070"/>
    <lineage>
        <taxon>Bacteria</taxon>
        <taxon>Bacillati</taxon>
        <taxon>Actinomycetota</taxon>
        <taxon>Actinomycetes</taxon>
        <taxon>Kitasatosporales</taxon>
        <taxon>Streptomycetaceae</taxon>
        <taxon>Streptomyces</taxon>
    </lineage>
</organism>
<comment type="caution">
    <text evidence="8">The sequence shown here is derived from an EMBL/GenBank/DDBJ whole genome shotgun (WGS) entry which is preliminary data.</text>
</comment>
<gene>
    <name evidence="8" type="ORF">G3I53_15455</name>
</gene>
<proteinExistence type="predicted"/>
<sequence length="656" mass="70167">MTAQPMVKDPAGPWAPAVAGHLRWVHGLLSGVDLLAEHRDALRSRLWAVRSRADDPELRVAVFGETSSGKSTLLNAFLRRRLLPSSARVTTRTTTVLRHREDAEGLTVRTDEDVVLTWPSQSFDDWAGRTPGTDGRRLEDALHRVLTTDLADRVRGLHVLTDVALLGGDVTVIDTPGFSVTDAGHRELAEEAARQADVALVVVPAVAALSMTLVDFLTGPLRDHHDRCAFVLTKLDLLDEDEHPETVEVVTHRLRELGFADPVLLPCAPGRALTEALAAPPADAAAPRPGPGGPGHLAPFLDVEAEIVRLAADRRRSAVAATVYGLLSDLLAAVEETTDGRRAELTRSRAELAALTLPDFTEFLDGWAGRARGRVGSDPLLTASPDVLAASREQLAADIDDAVAGNKINNTAKAAEEVSRLVRLHLRERAEQQVRAAVRRAGELLTEAARELAQDFGRQYDRLAGLAGETTATPPAPAVDRTEPPAPDLSGIDEALATIGATLVTSDNWRTGGGAAAGALVGSMIAPGLGTVIGGVLGAAFGTRSTDATRQQFLDRARPVIAAAHDEIDSLVADCVRRVRRDAHAGIDALRRRYDTTWREEIDRLTAAHDRQLDQLAAAISAAEEAAAAARRRREEVLALRRATSATAHATDPQEP</sequence>
<protein>
    <recommendedName>
        <fullName evidence="7">Dynamin N-terminal domain-containing protein</fullName>
    </recommendedName>
</protein>
<dbReference type="PRINTS" id="PR00195">
    <property type="entry name" value="DYNAMIN"/>
</dbReference>
<evidence type="ECO:0000256" key="5">
    <source>
        <dbReference type="ARBA" id="ARBA00023136"/>
    </source>
</evidence>
<evidence type="ECO:0000313" key="8">
    <source>
        <dbReference type="EMBL" id="NEA87398.1"/>
    </source>
</evidence>
<keyword evidence="6" id="KW-0175">Coiled coil</keyword>
<dbReference type="EMBL" id="JAAGMD010000448">
    <property type="protein sequence ID" value="NEA87398.1"/>
    <property type="molecule type" value="Genomic_DNA"/>
</dbReference>
<dbReference type="Gene3D" id="3.40.50.300">
    <property type="entry name" value="P-loop containing nucleotide triphosphate hydrolases"/>
    <property type="match status" value="1"/>
</dbReference>
<dbReference type="InterPro" id="IPR022812">
    <property type="entry name" value="Dynamin"/>
</dbReference>
<keyword evidence="3" id="KW-0378">Hydrolase</keyword>
<dbReference type="InterPro" id="IPR027094">
    <property type="entry name" value="Mitofusin_fam"/>
</dbReference>
<dbReference type="GO" id="GO:0003924">
    <property type="term" value="F:GTPase activity"/>
    <property type="evidence" value="ECO:0007669"/>
    <property type="project" value="InterPro"/>
</dbReference>
<keyword evidence="5" id="KW-0472">Membrane</keyword>
<dbReference type="PANTHER" id="PTHR10465:SF0">
    <property type="entry name" value="SARCALUMENIN"/>
    <property type="match status" value="1"/>
</dbReference>
<dbReference type="GO" id="GO:0005525">
    <property type="term" value="F:GTP binding"/>
    <property type="evidence" value="ECO:0007669"/>
    <property type="project" value="UniProtKB-KW"/>
</dbReference>